<dbReference type="Pfam" id="PF20750">
    <property type="entry name" value="PAP_NTPase"/>
    <property type="match status" value="1"/>
</dbReference>
<evidence type="ECO:0000256" key="9">
    <source>
        <dbReference type="ARBA" id="ARBA00022741"/>
    </source>
</evidence>
<dbReference type="InterPro" id="IPR007012">
    <property type="entry name" value="PolA_pol_cen_dom"/>
</dbReference>
<dbReference type="GO" id="GO:0005524">
    <property type="term" value="F:ATP binding"/>
    <property type="evidence" value="ECO:0007669"/>
    <property type="project" value="UniProtKB-KW"/>
</dbReference>
<dbReference type="SUPFAM" id="SSF81301">
    <property type="entry name" value="Nucleotidyltransferase"/>
    <property type="match status" value="1"/>
</dbReference>
<accession>A0A8J5G073</accession>
<feature type="domain" description="Poly(A) polymerase central" evidence="14">
    <location>
        <begin position="350"/>
        <end position="469"/>
    </location>
</feature>
<dbReference type="InterPro" id="IPR043519">
    <property type="entry name" value="NT_sf"/>
</dbReference>
<keyword evidence="10" id="KW-0067">ATP-binding</keyword>
<evidence type="ECO:0000256" key="2">
    <source>
        <dbReference type="ARBA" id="ARBA00001946"/>
    </source>
</evidence>
<comment type="cofactor">
    <cofactor evidence="2">
        <name>Mg(2+)</name>
        <dbReference type="ChEBI" id="CHEBI:18420"/>
    </cofactor>
</comment>
<evidence type="ECO:0000256" key="12">
    <source>
        <dbReference type="ARBA" id="ARBA00023242"/>
    </source>
</evidence>
<comment type="caution">
    <text evidence="16">The sequence shown here is derived from an EMBL/GenBank/DDBJ whole genome shotgun (WGS) entry which is preliminary data.</text>
</comment>
<evidence type="ECO:0000256" key="7">
    <source>
        <dbReference type="ARBA" id="ARBA00022679"/>
    </source>
</evidence>
<evidence type="ECO:0000256" key="1">
    <source>
        <dbReference type="ARBA" id="ARBA00001936"/>
    </source>
</evidence>
<dbReference type="SUPFAM" id="SSF55003">
    <property type="entry name" value="PAP/Archaeal CCA-adding enzyme, C-terminal domain"/>
    <property type="match status" value="1"/>
</dbReference>
<dbReference type="InterPro" id="IPR011068">
    <property type="entry name" value="NuclTrfase_I-like_C"/>
</dbReference>
<dbReference type="SUPFAM" id="SSF81631">
    <property type="entry name" value="PAP/OAS1 substrate-binding domain"/>
    <property type="match status" value="1"/>
</dbReference>
<keyword evidence="13" id="KW-0812">Transmembrane</keyword>
<keyword evidence="11" id="KW-0460">Magnesium</keyword>
<dbReference type="GO" id="GO:1990817">
    <property type="term" value="F:poly(A) RNA polymerase activity"/>
    <property type="evidence" value="ECO:0007669"/>
    <property type="project" value="UniProtKB-EC"/>
</dbReference>
<name>A0A8J5G073_ZINOF</name>
<evidence type="ECO:0000256" key="11">
    <source>
        <dbReference type="ARBA" id="ARBA00022842"/>
    </source>
</evidence>
<sequence>MTTRTSKLLLETLELLGRTGPPEVSRKFPITESGTIFLPFHPLFSLSASSTTRPRSAGPSPPIAAAALPDSASYFMAYASSDDRKIVSPRWNSKPLAHLIEPRTLILPPPAHPPVGYLVALGPSLRADPDGAVFLRKQALVPVNPKVVPPPVVLRLNPAFLAQMDEKRTGSLLKFMGDESLYPSPEEEVNRKIVINQLKQIVREWIKKIAWQHRLPKTVIYQTSATVLTYGSYGLGVHGPESDIDALCVGPYFATMEEDFFIVLRSMLEGRVEVTELQCVKSAKVPLMRFKFNGISIDFPYARLSVVSAPECLNIFDPSILAKIDETSWRSLSGVRANNRILQLVPNLKNFQSLLRCVKLWAKRRGVYSHLFGFFGGIHLAILAAYVCQKYQHASISALLCLFFETFSKWPWPEPVILRDPLIQFGHPDMPSFMPIMMPCSPFDWCNSNITRSTYTKIVSEFQRGYSLTRFEKVILKFKIGCGKTVACHINNSLIIIIIVILWFQLQDPEGLKFKWESLFEAYPYKTEYTHFMRIFLAARDVNLQDWAGWVKSRIRALLLKLEMVINYCDPNPTEFVDHVVAEPNVVFYWGLSPDGETIDIDWLKEEFMKSVNTDHLPDVNHNFCKLDLELVHSSQLPKGLDFDASSARWSKPHWRIRDNRESRIPLYSQHLPHYFVGHAADGEYPAAAAG</sequence>
<comment type="similarity">
    <text evidence="4">Belongs to the poly(A) polymerase family.</text>
</comment>
<dbReference type="Proteomes" id="UP000734854">
    <property type="component" value="Unassembled WGS sequence"/>
</dbReference>
<dbReference type="Gene3D" id="1.10.1410.10">
    <property type="match status" value="1"/>
</dbReference>
<protein>
    <recommendedName>
        <fullName evidence="5">polynucleotide adenylyltransferase</fullName>
        <ecNumber evidence="5">2.7.7.19</ecNumber>
    </recommendedName>
</protein>
<dbReference type="AlphaFoldDB" id="A0A8J5G073"/>
<dbReference type="FunFam" id="3.30.460.10:FF:000002">
    <property type="entry name" value="Poly(A) polymerase alpha, putative"/>
    <property type="match status" value="1"/>
</dbReference>
<dbReference type="InterPro" id="IPR048840">
    <property type="entry name" value="PolA_pol_NTPase"/>
</dbReference>
<dbReference type="GO" id="GO:0046872">
    <property type="term" value="F:metal ion binding"/>
    <property type="evidence" value="ECO:0007669"/>
    <property type="project" value="UniProtKB-KW"/>
</dbReference>
<feature type="transmembrane region" description="Helical" evidence="13">
    <location>
        <begin position="367"/>
        <end position="388"/>
    </location>
</feature>
<gene>
    <name evidence="16" type="ORF">ZIOFF_043920</name>
</gene>
<dbReference type="PANTHER" id="PTHR10682">
    <property type="entry name" value="POLY A POLYMERASE"/>
    <property type="match status" value="1"/>
</dbReference>
<dbReference type="GO" id="GO:0006397">
    <property type="term" value="P:mRNA processing"/>
    <property type="evidence" value="ECO:0007669"/>
    <property type="project" value="UniProtKB-KW"/>
</dbReference>
<proteinExistence type="inferred from homology"/>
<dbReference type="EC" id="2.7.7.19" evidence="5"/>
<reference evidence="16 17" key="1">
    <citation type="submission" date="2020-08" db="EMBL/GenBank/DDBJ databases">
        <title>Plant Genome Project.</title>
        <authorList>
            <person name="Zhang R.-G."/>
        </authorList>
    </citation>
    <scope>NUCLEOTIDE SEQUENCE [LARGE SCALE GENOMIC DNA]</scope>
    <source>
        <tissue evidence="16">Rhizome</tissue>
    </source>
</reference>
<keyword evidence="6" id="KW-0507">mRNA processing</keyword>
<dbReference type="EMBL" id="JACMSC010000012">
    <property type="protein sequence ID" value="KAG6496072.1"/>
    <property type="molecule type" value="Genomic_DNA"/>
</dbReference>
<evidence type="ECO:0000256" key="13">
    <source>
        <dbReference type="SAM" id="Phobius"/>
    </source>
</evidence>
<keyword evidence="13" id="KW-0472">Membrane</keyword>
<feature type="transmembrane region" description="Helical" evidence="13">
    <location>
        <begin position="486"/>
        <end position="506"/>
    </location>
</feature>
<evidence type="ECO:0000259" key="14">
    <source>
        <dbReference type="Pfam" id="PF04928"/>
    </source>
</evidence>
<comment type="subcellular location">
    <subcellularLocation>
        <location evidence="3">Nucleus</location>
    </subcellularLocation>
</comment>
<evidence type="ECO:0000256" key="6">
    <source>
        <dbReference type="ARBA" id="ARBA00022664"/>
    </source>
</evidence>
<keyword evidence="8" id="KW-0479">Metal-binding</keyword>
<dbReference type="CDD" id="cd05402">
    <property type="entry name" value="NT_PAP_TUTase"/>
    <property type="match status" value="1"/>
</dbReference>
<evidence type="ECO:0000259" key="15">
    <source>
        <dbReference type="Pfam" id="PF20750"/>
    </source>
</evidence>
<keyword evidence="13" id="KW-1133">Transmembrane helix</keyword>
<dbReference type="Gene3D" id="3.30.460.10">
    <property type="entry name" value="Beta Polymerase, domain 2"/>
    <property type="match status" value="1"/>
</dbReference>
<evidence type="ECO:0000313" key="17">
    <source>
        <dbReference type="Proteomes" id="UP000734854"/>
    </source>
</evidence>
<comment type="cofactor">
    <cofactor evidence="1">
        <name>Mn(2+)</name>
        <dbReference type="ChEBI" id="CHEBI:29035"/>
    </cofactor>
</comment>
<evidence type="ECO:0000313" key="16">
    <source>
        <dbReference type="EMBL" id="KAG6496072.1"/>
    </source>
</evidence>
<dbReference type="Gene3D" id="3.30.70.590">
    <property type="entry name" value="Poly(A) polymerase predicted RNA binding domain"/>
    <property type="match status" value="1"/>
</dbReference>
<feature type="domain" description="Poly(A) polymerase nucleotidyltransferase" evidence="15">
    <location>
        <begin position="164"/>
        <end position="345"/>
    </location>
</feature>
<keyword evidence="17" id="KW-1185">Reference proteome</keyword>
<keyword evidence="12" id="KW-0539">Nucleus</keyword>
<evidence type="ECO:0000256" key="10">
    <source>
        <dbReference type="ARBA" id="ARBA00022840"/>
    </source>
</evidence>
<organism evidence="16 17">
    <name type="scientific">Zingiber officinale</name>
    <name type="common">Ginger</name>
    <name type="synonym">Amomum zingiber</name>
    <dbReference type="NCBI Taxonomy" id="94328"/>
    <lineage>
        <taxon>Eukaryota</taxon>
        <taxon>Viridiplantae</taxon>
        <taxon>Streptophyta</taxon>
        <taxon>Embryophyta</taxon>
        <taxon>Tracheophyta</taxon>
        <taxon>Spermatophyta</taxon>
        <taxon>Magnoliopsida</taxon>
        <taxon>Liliopsida</taxon>
        <taxon>Zingiberales</taxon>
        <taxon>Zingiberaceae</taxon>
        <taxon>Zingiber</taxon>
    </lineage>
</organism>
<evidence type="ECO:0000256" key="4">
    <source>
        <dbReference type="ARBA" id="ARBA00010912"/>
    </source>
</evidence>
<dbReference type="GO" id="GO:0005634">
    <property type="term" value="C:nucleus"/>
    <property type="evidence" value="ECO:0007669"/>
    <property type="project" value="UniProtKB-SubCell"/>
</dbReference>
<evidence type="ECO:0000256" key="8">
    <source>
        <dbReference type="ARBA" id="ARBA00022723"/>
    </source>
</evidence>
<evidence type="ECO:0000256" key="5">
    <source>
        <dbReference type="ARBA" id="ARBA00012388"/>
    </source>
</evidence>
<dbReference type="GO" id="GO:0031123">
    <property type="term" value="P:RNA 3'-end processing"/>
    <property type="evidence" value="ECO:0007669"/>
    <property type="project" value="InterPro"/>
</dbReference>
<keyword evidence="9" id="KW-0547">Nucleotide-binding</keyword>
<dbReference type="Pfam" id="PF04928">
    <property type="entry name" value="PAP_central"/>
    <property type="match status" value="1"/>
</dbReference>
<keyword evidence="7" id="KW-0808">Transferase</keyword>
<dbReference type="PANTHER" id="PTHR10682:SF33">
    <property type="entry name" value="NUCLEAR POLY(A) POLYMERASE 3"/>
    <property type="match status" value="1"/>
</dbReference>
<evidence type="ECO:0000256" key="3">
    <source>
        <dbReference type="ARBA" id="ARBA00004123"/>
    </source>
</evidence>
<dbReference type="GO" id="GO:0003723">
    <property type="term" value="F:RNA binding"/>
    <property type="evidence" value="ECO:0007669"/>
    <property type="project" value="InterPro"/>
</dbReference>